<feature type="domain" description="YhfM-like" evidence="1">
    <location>
        <begin position="51"/>
        <end position="139"/>
    </location>
</feature>
<dbReference type="InterPro" id="IPR058780">
    <property type="entry name" value="YhfM-like_dom"/>
</dbReference>
<accession>A0AAJ2NMQ4</accession>
<dbReference type="RefSeq" id="WP_323466133.1">
    <property type="nucleotide sequence ID" value="NZ_CP144224.1"/>
</dbReference>
<evidence type="ECO:0000313" key="3">
    <source>
        <dbReference type="Proteomes" id="UP001285636"/>
    </source>
</evidence>
<protein>
    <recommendedName>
        <fullName evidence="1">YhfM-like domain-containing protein</fullName>
    </recommendedName>
</protein>
<evidence type="ECO:0000313" key="2">
    <source>
        <dbReference type="EMBL" id="MDV2884675.1"/>
    </source>
</evidence>
<name>A0AAJ2NMQ4_ALKPS</name>
<dbReference type="Proteomes" id="UP001285636">
    <property type="component" value="Unassembled WGS sequence"/>
</dbReference>
<comment type="caution">
    <text evidence="2">The sequence shown here is derived from an EMBL/GenBank/DDBJ whole genome shotgun (WGS) entry which is preliminary data.</text>
</comment>
<sequence length="140" mass="16027">MKKSAVIINLLTALLLTGCLNRGEPMVLLDEPIVQIDVSYPRGGVMNTGDDILYRYTDEAAIQSFRKIMKNTRERPVEMTTYPDYEIVVTYANELPMHGVYVWLGEEGEESVLTYLPNFEETYVTNANTTKQLRELVEKE</sequence>
<dbReference type="EMBL" id="JAWJAY010000001">
    <property type="protein sequence ID" value="MDV2884675.1"/>
    <property type="molecule type" value="Genomic_DNA"/>
</dbReference>
<organism evidence="2 3">
    <name type="scientific">Alkalihalophilus pseudofirmus</name>
    <name type="common">Bacillus pseudofirmus</name>
    <dbReference type="NCBI Taxonomy" id="79885"/>
    <lineage>
        <taxon>Bacteria</taxon>
        <taxon>Bacillati</taxon>
        <taxon>Bacillota</taxon>
        <taxon>Bacilli</taxon>
        <taxon>Bacillales</taxon>
        <taxon>Bacillaceae</taxon>
        <taxon>Alkalihalophilus</taxon>
    </lineage>
</organism>
<dbReference type="Pfam" id="PF26353">
    <property type="entry name" value="YhfM"/>
    <property type="match status" value="1"/>
</dbReference>
<reference evidence="2" key="1">
    <citation type="submission" date="2023-10" db="EMBL/GenBank/DDBJ databases">
        <title>Screening of Alkalihalophilus pseudofirmusBZ-TG-HK211 and Its Alleviation of Salt Stress on Rapeseed Growth.</title>
        <authorList>
            <person name="Zhao B."/>
            <person name="Guo T."/>
        </authorList>
    </citation>
    <scope>NUCLEOTIDE SEQUENCE</scope>
    <source>
        <strain evidence="2">BZ-TG-HK211</strain>
    </source>
</reference>
<evidence type="ECO:0000259" key="1">
    <source>
        <dbReference type="Pfam" id="PF26353"/>
    </source>
</evidence>
<gene>
    <name evidence="2" type="ORF">RYX45_05760</name>
</gene>
<proteinExistence type="predicted"/>
<dbReference type="AlphaFoldDB" id="A0AAJ2NMQ4"/>
<dbReference type="PROSITE" id="PS51257">
    <property type="entry name" value="PROKAR_LIPOPROTEIN"/>
    <property type="match status" value="1"/>
</dbReference>